<dbReference type="KEGG" id="ccp:CHC_T00006970001"/>
<protein>
    <submittedName>
        <fullName evidence="1">Uncharacterized protein</fullName>
    </submittedName>
</protein>
<accession>R7QPR8</accession>
<dbReference type="PhylomeDB" id="R7QPR8"/>
<dbReference type="GeneID" id="17318106"/>
<name>R7QPR8_CHOCR</name>
<proteinExistence type="predicted"/>
<dbReference type="EMBL" id="HG002126">
    <property type="protein sequence ID" value="CDF40094.1"/>
    <property type="molecule type" value="Genomic_DNA"/>
</dbReference>
<dbReference type="AlphaFoldDB" id="R7QPR8"/>
<evidence type="ECO:0000313" key="2">
    <source>
        <dbReference type="Proteomes" id="UP000012073"/>
    </source>
</evidence>
<evidence type="ECO:0000313" key="1">
    <source>
        <dbReference type="EMBL" id="CDF40094.1"/>
    </source>
</evidence>
<sequence length="250" mass="27862">MSHFSWANTAVKIKLAVAGHKALTSDIARALFREAGLWPMDFRFMSFLDDSSTRKLNRNQRESSGMGLAMLHDADGSTISPRISAIRLMKNIHALTDGQFSAPHALAEVSVALNREYVLGNILTKNICLPKNRTPTKSRRQFLATGNSAALLTVGNLKSVRARLDGWTILKSPVADGFHIQEDNVENDTSNKENIDPQKHLKAQSAVSRFDDIVSDDLPISRWPRAREQRMHIEEGELLRIRKHTAASAL</sequence>
<gene>
    <name evidence="1" type="ORF">CHC_T00006970001</name>
</gene>
<organism evidence="1 2">
    <name type="scientific">Chondrus crispus</name>
    <name type="common">Carrageen Irish moss</name>
    <name type="synonym">Polymorpha crispa</name>
    <dbReference type="NCBI Taxonomy" id="2769"/>
    <lineage>
        <taxon>Eukaryota</taxon>
        <taxon>Rhodophyta</taxon>
        <taxon>Florideophyceae</taxon>
        <taxon>Rhodymeniophycidae</taxon>
        <taxon>Gigartinales</taxon>
        <taxon>Gigartinaceae</taxon>
        <taxon>Chondrus</taxon>
    </lineage>
</organism>
<keyword evidence="2" id="KW-1185">Reference proteome</keyword>
<reference evidence="2" key="1">
    <citation type="journal article" date="2013" name="Proc. Natl. Acad. Sci. U.S.A.">
        <title>Genome structure and metabolic features in the red seaweed Chondrus crispus shed light on evolution of the Archaeplastida.</title>
        <authorList>
            <person name="Collen J."/>
            <person name="Porcel B."/>
            <person name="Carre W."/>
            <person name="Ball S.G."/>
            <person name="Chaparro C."/>
            <person name="Tonon T."/>
            <person name="Barbeyron T."/>
            <person name="Michel G."/>
            <person name="Noel B."/>
            <person name="Valentin K."/>
            <person name="Elias M."/>
            <person name="Artiguenave F."/>
            <person name="Arun A."/>
            <person name="Aury J.M."/>
            <person name="Barbosa-Neto J.F."/>
            <person name="Bothwell J.H."/>
            <person name="Bouget F.Y."/>
            <person name="Brillet L."/>
            <person name="Cabello-Hurtado F."/>
            <person name="Capella-Gutierrez S."/>
            <person name="Charrier B."/>
            <person name="Cladiere L."/>
            <person name="Cock J.M."/>
            <person name="Coelho S.M."/>
            <person name="Colleoni C."/>
            <person name="Czjzek M."/>
            <person name="Da Silva C."/>
            <person name="Delage L."/>
            <person name="Denoeud F."/>
            <person name="Deschamps P."/>
            <person name="Dittami S.M."/>
            <person name="Gabaldon T."/>
            <person name="Gachon C.M."/>
            <person name="Groisillier A."/>
            <person name="Herve C."/>
            <person name="Jabbari K."/>
            <person name="Katinka M."/>
            <person name="Kloareg B."/>
            <person name="Kowalczyk N."/>
            <person name="Labadie K."/>
            <person name="Leblanc C."/>
            <person name="Lopez P.J."/>
            <person name="McLachlan D.H."/>
            <person name="Meslet-Cladiere L."/>
            <person name="Moustafa A."/>
            <person name="Nehr Z."/>
            <person name="Nyvall Collen P."/>
            <person name="Panaud O."/>
            <person name="Partensky F."/>
            <person name="Poulain J."/>
            <person name="Rensing S.A."/>
            <person name="Rousvoal S."/>
            <person name="Samson G."/>
            <person name="Symeonidi A."/>
            <person name="Weissenbach J."/>
            <person name="Zambounis A."/>
            <person name="Wincker P."/>
            <person name="Boyen C."/>
        </authorList>
    </citation>
    <scope>NUCLEOTIDE SEQUENCE [LARGE SCALE GENOMIC DNA]</scope>
    <source>
        <strain evidence="2">cv. Stackhouse</strain>
    </source>
</reference>
<dbReference type="Proteomes" id="UP000012073">
    <property type="component" value="Unassembled WGS sequence"/>
</dbReference>
<dbReference type="RefSeq" id="XP_005710388.1">
    <property type="nucleotide sequence ID" value="XM_005710331.1"/>
</dbReference>
<dbReference type="Gramene" id="CDF40094">
    <property type="protein sequence ID" value="CDF40094"/>
    <property type="gene ID" value="CHC_T00006970001"/>
</dbReference>